<organism evidence="1 2">
    <name type="scientific">Oceanobacillus jeddahense</name>
    <dbReference type="NCBI Taxonomy" id="1462527"/>
    <lineage>
        <taxon>Bacteria</taxon>
        <taxon>Bacillati</taxon>
        <taxon>Bacillota</taxon>
        <taxon>Bacilli</taxon>
        <taxon>Bacillales</taxon>
        <taxon>Bacillaceae</taxon>
        <taxon>Oceanobacillus</taxon>
    </lineage>
</organism>
<protein>
    <submittedName>
        <fullName evidence="1">Uncharacterized protein</fullName>
    </submittedName>
</protein>
<dbReference type="EMBL" id="CP101914">
    <property type="protein sequence ID" value="UUI04015.1"/>
    <property type="molecule type" value="Genomic_DNA"/>
</dbReference>
<keyword evidence="2" id="KW-1185">Reference proteome</keyword>
<evidence type="ECO:0000313" key="2">
    <source>
        <dbReference type="Proteomes" id="UP001059773"/>
    </source>
</evidence>
<proteinExistence type="predicted"/>
<accession>A0ABY5JW34</accession>
<name>A0ABY5JW34_9BACI</name>
<sequence>MGNYGIDFFQANEGGTGKIFTIIITQFYKNIQTDAEKEALLSALLFLHLLI</sequence>
<reference evidence="1" key="1">
    <citation type="submission" date="2022-07" db="EMBL/GenBank/DDBJ databases">
        <title>FELIX.</title>
        <authorList>
            <person name="Wan K.H."/>
            <person name="Park S."/>
            <person name="Lawrence Q."/>
            <person name="Eichenberger J.P."/>
            <person name="Booth B.W."/>
            <person name="Piaggio A.J."/>
            <person name="Chandler J.C."/>
            <person name="Franklin A.B."/>
            <person name="Celniker S.E."/>
        </authorList>
    </citation>
    <scope>NUCLEOTIDE SEQUENCE</scope>
    <source>
        <strain evidence="1">QA-1986 374</strain>
    </source>
</reference>
<dbReference type="RefSeq" id="WP_256709018.1">
    <property type="nucleotide sequence ID" value="NZ_CP101914.1"/>
</dbReference>
<gene>
    <name evidence="1" type="ORF">NP439_04805</name>
</gene>
<dbReference type="Proteomes" id="UP001059773">
    <property type="component" value="Chromosome"/>
</dbReference>
<evidence type="ECO:0000313" key="1">
    <source>
        <dbReference type="EMBL" id="UUI04015.1"/>
    </source>
</evidence>